<accession>A0ABW0J3F0</accession>
<keyword evidence="2" id="KW-0238">DNA-binding</keyword>
<organism evidence="2 3">
    <name type="scientific">Paraburkholderia denitrificans</name>
    <dbReference type="NCBI Taxonomy" id="694025"/>
    <lineage>
        <taxon>Bacteria</taxon>
        <taxon>Pseudomonadati</taxon>
        <taxon>Pseudomonadota</taxon>
        <taxon>Betaproteobacteria</taxon>
        <taxon>Burkholderiales</taxon>
        <taxon>Burkholderiaceae</taxon>
        <taxon>Paraburkholderia</taxon>
    </lineage>
</organism>
<reference evidence="3" key="1">
    <citation type="journal article" date="2019" name="Int. J. Syst. Evol. Microbiol.">
        <title>The Global Catalogue of Microorganisms (GCM) 10K type strain sequencing project: providing services to taxonomists for standard genome sequencing and annotation.</title>
        <authorList>
            <consortium name="The Broad Institute Genomics Platform"/>
            <consortium name="The Broad Institute Genome Sequencing Center for Infectious Disease"/>
            <person name="Wu L."/>
            <person name="Ma J."/>
        </authorList>
    </citation>
    <scope>NUCLEOTIDE SEQUENCE [LARGE SCALE GENOMIC DNA]</scope>
    <source>
        <strain evidence="3">CCUG 56042</strain>
    </source>
</reference>
<protein>
    <submittedName>
        <fullName evidence="2">Topoisomerase DNA-binding C4 zinc finger domain-containing protein</fullName>
    </submittedName>
</protein>
<dbReference type="EMBL" id="JBHSMP010000006">
    <property type="protein sequence ID" value="MFC5427551.1"/>
    <property type="molecule type" value="Genomic_DNA"/>
</dbReference>
<evidence type="ECO:0000313" key="2">
    <source>
        <dbReference type="EMBL" id="MFC5427551.1"/>
    </source>
</evidence>
<dbReference type="GO" id="GO:0003677">
    <property type="term" value="F:DNA binding"/>
    <property type="evidence" value="ECO:0007669"/>
    <property type="project" value="UniProtKB-KW"/>
</dbReference>
<feature type="domain" description="DNA topoisomerase type IA zn finger" evidence="1">
    <location>
        <begin position="18"/>
        <end position="59"/>
    </location>
</feature>
<name>A0ABW0J3F0_9BURK</name>
<evidence type="ECO:0000259" key="1">
    <source>
        <dbReference type="Pfam" id="PF01396"/>
    </source>
</evidence>
<dbReference type="Gene3D" id="3.30.65.10">
    <property type="entry name" value="Bacterial Topoisomerase I, domain 1"/>
    <property type="match status" value="1"/>
</dbReference>
<proteinExistence type="predicted"/>
<sequence>MSDHQNPRSPKIFAPVGVVCPQCTSPMVLRVSRQGPTPGVHFFGCVKFPVCYGTRSIEDVKG</sequence>
<dbReference type="SUPFAM" id="SSF57783">
    <property type="entry name" value="Zinc beta-ribbon"/>
    <property type="match status" value="1"/>
</dbReference>
<dbReference type="Pfam" id="PF01396">
    <property type="entry name" value="Zn_ribbon_Top1"/>
    <property type="match status" value="1"/>
</dbReference>
<keyword evidence="3" id="KW-1185">Reference proteome</keyword>
<gene>
    <name evidence="2" type="ORF">ACFPTO_01810</name>
</gene>
<dbReference type="InterPro" id="IPR013498">
    <property type="entry name" value="Topo_IA_Znf"/>
</dbReference>
<comment type="caution">
    <text evidence="2">The sequence shown here is derived from an EMBL/GenBank/DDBJ whole genome shotgun (WGS) entry which is preliminary data.</text>
</comment>
<dbReference type="Proteomes" id="UP001596103">
    <property type="component" value="Unassembled WGS sequence"/>
</dbReference>
<evidence type="ECO:0000313" key="3">
    <source>
        <dbReference type="Proteomes" id="UP001596103"/>
    </source>
</evidence>
<dbReference type="RefSeq" id="WP_377709042.1">
    <property type="nucleotide sequence ID" value="NZ_JBHSMP010000006.1"/>
</dbReference>